<reference evidence="2" key="1">
    <citation type="submission" date="2023-06" db="EMBL/GenBank/DDBJ databases">
        <title>Identification of two novel mycobacterium reveal diversities and complexities of Mycobacterium gordonae clade.</title>
        <authorList>
            <person name="Matsumoto Y."/>
            <person name="Nakamura S."/>
            <person name="Motooka D."/>
            <person name="Fukushima K."/>
        </authorList>
    </citation>
    <scope>NUCLEOTIDE SEQUENCE</scope>
    <source>
        <strain evidence="2">TY812</strain>
    </source>
</reference>
<evidence type="ECO:0000313" key="2">
    <source>
        <dbReference type="EMBL" id="MDP7739222.1"/>
    </source>
</evidence>
<evidence type="ECO:0000313" key="3">
    <source>
        <dbReference type="Proteomes" id="UP001229081"/>
    </source>
</evidence>
<accession>A0AAJ1SAL4</accession>
<organism evidence="2 3">
    <name type="scientific">Mycobacterium paragordonae</name>
    <dbReference type="NCBI Taxonomy" id="1389713"/>
    <lineage>
        <taxon>Bacteria</taxon>
        <taxon>Bacillati</taxon>
        <taxon>Actinomycetota</taxon>
        <taxon>Actinomycetes</taxon>
        <taxon>Mycobacteriales</taxon>
        <taxon>Mycobacteriaceae</taxon>
        <taxon>Mycobacterium</taxon>
    </lineage>
</organism>
<evidence type="ECO:0000256" key="1">
    <source>
        <dbReference type="SAM" id="MobiDB-lite"/>
    </source>
</evidence>
<dbReference type="AlphaFoldDB" id="A0AAJ1SAL4"/>
<name>A0AAJ1SAL4_9MYCO</name>
<dbReference type="RefSeq" id="WP_133437115.1">
    <property type="nucleotide sequence ID" value="NZ_JAUFSA010000004.1"/>
</dbReference>
<evidence type="ECO:0008006" key="4">
    <source>
        <dbReference type="Google" id="ProtNLM"/>
    </source>
</evidence>
<dbReference type="EMBL" id="JAUFSA010000004">
    <property type="protein sequence ID" value="MDP7739222.1"/>
    <property type="molecule type" value="Genomic_DNA"/>
</dbReference>
<gene>
    <name evidence="2" type="ORF">QXL92_31300</name>
</gene>
<feature type="region of interest" description="Disordered" evidence="1">
    <location>
        <begin position="74"/>
        <end position="93"/>
    </location>
</feature>
<sequence length="188" mass="20324">MTTHDGAFDAVDPDGWLTAEQVAELSGGRAKANTVRSWWNTGTLAFKVFPELGAKSNKRSKREDAERFLSRKFGITPTTPLPAPQAGRPAQPDQRRVTELLDTLTSLKAAADAAMQALLAEAEHHAQTAAAQAALSRAQADADAIRAQADAKRVETLRHLQTMFRGYDSALTTFLQPSTPEAAFLHAD</sequence>
<comment type="caution">
    <text evidence="2">The sequence shown here is derived from an EMBL/GenBank/DDBJ whole genome shotgun (WGS) entry which is preliminary data.</text>
</comment>
<protein>
    <recommendedName>
        <fullName evidence="4">DNA-binding protein</fullName>
    </recommendedName>
</protein>
<dbReference type="Proteomes" id="UP001229081">
    <property type="component" value="Unassembled WGS sequence"/>
</dbReference>
<proteinExistence type="predicted"/>